<evidence type="ECO:0000256" key="5">
    <source>
        <dbReference type="SAM" id="SignalP"/>
    </source>
</evidence>
<evidence type="ECO:0000256" key="4">
    <source>
        <dbReference type="ARBA" id="ARBA00023140"/>
    </source>
</evidence>
<feature type="domain" description="FAD-binding PCMH-type" evidence="6">
    <location>
        <begin position="958"/>
        <end position="1125"/>
    </location>
</feature>
<feature type="domain" description="FAD-binding PCMH-type" evidence="6">
    <location>
        <begin position="1581"/>
        <end position="1748"/>
    </location>
</feature>
<dbReference type="PANTHER" id="PTHR43762">
    <property type="entry name" value="L-GULONOLACTONE OXIDASE"/>
    <property type="match status" value="1"/>
</dbReference>
<dbReference type="InterPro" id="IPR010031">
    <property type="entry name" value="FAD_lactone_oxidase-like"/>
</dbReference>
<organism evidence="7 8">
    <name type="scientific">Pseudolycoriella hygida</name>
    <dbReference type="NCBI Taxonomy" id="35572"/>
    <lineage>
        <taxon>Eukaryota</taxon>
        <taxon>Metazoa</taxon>
        <taxon>Ecdysozoa</taxon>
        <taxon>Arthropoda</taxon>
        <taxon>Hexapoda</taxon>
        <taxon>Insecta</taxon>
        <taxon>Pterygota</taxon>
        <taxon>Neoptera</taxon>
        <taxon>Endopterygota</taxon>
        <taxon>Diptera</taxon>
        <taxon>Nematocera</taxon>
        <taxon>Sciaroidea</taxon>
        <taxon>Sciaridae</taxon>
        <taxon>Pseudolycoriella</taxon>
    </lineage>
</organism>
<dbReference type="InterPro" id="IPR006094">
    <property type="entry name" value="Oxid_FAD_bind_N"/>
</dbReference>
<dbReference type="InterPro" id="IPR016166">
    <property type="entry name" value="FAD-bd_PCMH"/>
</dbReference>
<feature type="chain" id="PRO_5040254296" evidence="5">
    <location>
        <begin position="25"/>
        <end position="2167"/>
    </location>
</feature>
<accession>A0A9Q0MNG7</accession>
<dbReference type="InterPro" id="IPR036318">
    <property type="entry name" value="FAD-bd_PCMH-like_sf"/>
</dbReference>
<proteinExistence type="predicted"/>
<evidence type="ECO:0000256" key="1">
    <source>
        <dbReference type="ARBA" id="ARBA00004275"/>
    </source>
</evidence>
<evidence type="ECO:0000259" key="6">
    <source>
        <dbReference type="PROSITE" id="PS51387"/>
    </source>
</evidence>
<feature type="signal peptide" evidence="5">
    <location>
        <begin position="1"/>
        <end position="24"/>
    </location>
</feature>
<keyword evidence="3" id="KW-0560">Oxidoreductase</keyword>
<dbReference type="GO" id="GO:0071949">
    <property type="term" value="F:FAD binding"/>
    <property type="evidence" value="ECO:0007669"/>
    <property type="project" value="InterPro"/>
</dbReference>
<name>A0A9Q0MNG7_9DIPT</name>
<dbReference type="GO" id="GO:0005777">
    <property type="term" value="C:peroxisome"/>
    <property type="evidence" value="ECO:0007669"/>
    <property type="project" value="UniProtKB-SubCell"/>
</dbReference>
<gene>
    <name evidence="7" type="primary">GULLO2_0</name>
    <name evidence="7" type="ORF">Bhyg_13764</name>
</gene>
<dbReference type="Gene3D" id="3.30.70.2520">
    <property type="match status" value="3"/>
</dbReference>
<dbReference type="GO" id="GO:0016020">
    <property type="term" value="C:membrane"/>
    <property type="evidence" value="ECO:0007669"/>
    <property type="project" value="InterPro"/>
</dbReference>
<dbReference type="GO" id="GO:0003885">
    <property type="term" value="F:D-arabinono-1,4-lactone oxidase activity"/>
    <property type="evidence" value="ECO:0007669"/>
    <property type="project" value="InterPro"/>
</dbReference>
<dbReference type="InterPro" id="IPR007173">
    <property type="entry name" value="ALO_C"/>
</dbReference>
<evidence type="ECO:0000313" key="7">
    <source>
        <dbReference type="EMBL" id="KAJ6635180.1"/>
    </source>
</evidence>
<comment type="caution">
    <text evidence="7">The sequence shown here is derived from an EMBL/GenBank/DDBJ whole genome shotgun (WGS) entry which is preliminary data.</text>
</comment>
<comment type="subcellular location">
    <subcellularLocation>
        <location evidence="1">Peroxisome</location>
    </subcellularLocation>
</comment>
<dbReference type="Gene3D" id="3.30.43.10">
    <property type="entry name" value="Uridine Diphospho-n-acetylenolpyruvylglucosamine Reductase, domain 2"/>
    <property type="match status" value="3"/>
</dbReference>
<comment type="subunit">
    <text evidence="2">Homodimer.</text>
</comment>
<dbReference type="PANTHER" id="PTHR43762:SF1">
    <property type="entry name" value="D-ARABINONO-1,4-LACTONE OXIDASE"/>
    <property type="match status" value="1"/>
</dbReference>
<dbReference type="SUPFAM" id="SSF56176">
    <property type="entry name" value="FAD-binding/transporter-associated domain-like"/>
    <property type="match status" value="3"/>
</dbReference>
<dbReference type="Pfam" id="PF04030">
    <property type="entry name" value="ALO"/>
    <property type="match status" value="3"/>
</dbReference>
<dbReference type="EMBL" id="WJQU01000004">
    <property type="protein sequence ID" value="KAJ6635180.1"/>
    <property type="molecule type" value="Genomic_DNA"/>
</dbReference>
<dbReference type="PROSITE" id="PS51387">
    <property type="entry name" value="FAD_PCMH"/>
    <property type="match status" value="3"/>
</dbReference>
<keyword evidence="5" id="KW-0732">Signal</keyword>
<protein>
    <submittedName>
        <fullName evidence="7">L-gulonolactone oxidase 2</fullName>
    </submittedName>
</protein>
<dbReference type="OrthoDB" id="371463at2759"/>
<dbReference type="Gene3D" id="3.30.465.10">
    <property type="match status" value="3"/>
</dbReference>
<keyword evidence="8" id="KW-1185">Reference proteome</keyword>
<evidence type="ECO:0000256" key="2">
    <source>
        <dbReference type="ARBA" id="ARBA00011738"/>
    </source>
</evidence>
<evidence type="ECO:0000313" key="8">
    <source>
        <dbReference type="Proteomes" id="UP001151699"/>
    </source>
</evidence>
<feature type="domain" description="FAD-binding PCMH-type" evidence="6">
    <location>
        <begin position="38"/>
        <end position="205"/>
    </location>
</feature>
<dbReference type="Pfam" id="PF01565">
    <property type="entry name" value="FAD_binding_4"/>
    <property type="match status" value="3"/>
</dbReference>
<reference evidence="7" key="1">
    <citation type="submission" date="2022-07" db="EMBL/GenBank/DDBJ databases">
        <authorList>
            <person name="Trinca V."/>
            <person name="Uliana J.V.C."/>
            <person name="Torres T.T."/>
            <person name="Ward R.J."/>
            <person name="Monesi N."/>
        </authorList>
    </citation>
    <scope>NUCLEOTIDE SEQUENCE</scope>
    <source>
        <strain evidence="7">HSMRA1968</strain>
        <tissue evidence="7">Whole embryos</tissue>
    </source>
</reference>
<dbReference type="InterPro" id="IPR016169">
    <property type="entry name" value="FAD-bd_PCMH_sub2"/>
</dbReference>
<dbReference type="Proteomes" id="UP001151699">
    <property type="component" value="Chromosome C"/>
</dbReference>
<evidence type="ECO:0000256" key="3">
    <source>
        <dbReference type="ARBA" id="ARBA00023002"/>
    </source>
</evidence>
<dbReference type="InterPro" id="IPR016167">
    <property type="entry name" value="FAD-bd_PCMH_sub1"/>
</dbReference>
<keyword evidence="4" id="KW-0576">Peroxisome</keyword>
<sequence>MRFVESFYFLLLGTVFVPTKFVNCQVPTKVYTSYQPGPHCKPSDYMIYPRSSYDVVGIVKQALRNGKKVKAIGSRHSLTDIICTDGTPVDMRKIKFAKMNEDDTATFGAGIKMSKIGKFLYGFGRALRVTPSCGEITLGGAIATASHGSSLKYPSAISEQVIRMTIVDGLGVKRVISDPEDLKSVGANLGLLGIIVDVTLATVPLYKILARSYVVSDDIFTNGKAIKLVKKKDQISFHWYPAFRQVVVMESKFVSTSKHGRAVSSGSVLSTSGYFNEIFSRAKEIAYELGSSGCAPASALGNRIAHVLELVTMSALMEKNLGIAPIYTENGLTVKNPAVGYAHSMQTASCSEKNSGLLGRACVWAHGDRSANITFVENEIAIPLEDLAGFIKTTKDIAKKTPTSFPMKGVQIQFSRKSNIYMSPAYQRDTAYIKFALLKREDPLRKAPAGQAGYQTVLQTLVNNFNGRSHWGKTGAAFHTKEMIKDRLDADAYEKFNAARVKFDPKGIFLNNFGLRLIQNGTKRDTDPKTIHCAILDNCICKRNADCAPSQECTKVPGYDFLVCKTRNEVPEVQFKKNFFRSINLLNWLSTTLPTLLGALKGVCEIPSVAFDVLPTVLKNINKPFFNSHERCEWSWRKNGNFGPEGSTILQRIIVDITFSPVPLYKILAHNHIVSDDILTNGDAVNFQNAFEIVTISALTKNTLGVAPIYTEDGKSCENPAVGYAHSMLATGCSEKDAGFFGRACIWAHGDLKSNVTVVDNEMAIALDDLTAFVLATKDIVKKTPTHFPLQGLRRFNGRTHWGKTGAAYHSAEMIKLKLDKNALENFTAAMRKFDPNQLFLNNFGSRLTQTGTKMDLDPKIIHCALLDNCFCSKDGDCGTTQTCTNLPGYNFTVCKTRNELPAVQFKKSLFGSNYFLNWLSTTLASLIASLRGTVFVPTKFVNCNGRTKVYSSYRPSPYCDPSDYMRYPKNADEVVAIVKEAIASGKKVKAFGSRHSQTDIICTDGIPVDMSKLKYFKMNSDNTVTVGSGMLLGEVGPLLRKLGRALKVAAAYKGITMGGAIGTGAHGSSIKFSSLISQQVVSLNIVNGLGKKMKISDPKDLQSFRVHLGLLGIIVHVTLSTVPLYKIHAHNYVADDDLLMNGDAVRWAKKADQITFCWFPTFEKVVVGNMTFVSPDTPGDASSNAIVPSLTSEMNFVVSRAKELVYDLTSSKCATASALGNSAARVFEIIAMSSLYKQTLGVAPIYTEDGKTVKNPAVGFADSMLSTSCNEGKAGFFETACIWAHGETKSNITILDNEIVIPLKRLPDFVKAVKDIVKKTPTTFPLQGMWIRFSGKSDIFMSTNYGRDSVHIEFIVMHRKKAYEEASGGLAGVQTILQNAVKQFKGRSHWGKTGAAYHTTEMINLMVDSDAREQFVAAMAKYDPKQIFLNKFGRRLMQNDTEMDLDPKITHCALLDNCFCSRHNDCAKTQECTTISGYNYPVCKTINEILDVKLGRINFPRTSNLLTWLSVTLPTLASSVLAKCPLRDVLNIIPKMIGHVKKMKYFLHSYFLLLGTIFVPRTLVNCQKVTKAYTSYLPSPACNPSDYMRYPKTADEVVAIVNEAIATGKKVKAFGTRHSQTDIICTDGIPVDMKNINFAKMNADGTATFGAGILLNEAGKFLLQHGRAFRLTPAFSGLTLGGAVGTGAHGSSLKYSATLSEQVVGVTVVDGHGVKRIISDPEDLKSFRVHLGLLGIIVDITFVTVPLYKVLAHNYAVPDDVLTNGVALNWAKTTDHINFYWFPSFKEVIVANLTFVPVGTPGEAFTNAISPTSYGYFNTIGTKVKEIAYDLTSSDCALASALGNTVAHVIELITRYSLTTQTLGTLPIYSEDRVFIYNPAVGYPHSMLATICSEKPAGLLGTACFWAHGDLNANMTILDNEIAIATSDLSAFIMTVKDIIKKTPTAFPMQGLFIRFSAKSESYMSAAYGRDSAHIEFGVWKRTDFYNKASGSLAAYQTIMQSMAKKFNGRSHWGKSGAAYHTAEMLKLKLDENALENFKAAMSKFDPNQLFLNNFGRRLTQTGTKLDLDPKIIHCALLDNCFCSKNSDCATEQTCTTLPGYNFTVCKTKNEVPEAHFDKNSFPPPAALFNWLVTVLPTLVTSVLARCPLPGVLLKTVPNVVGSLLG</sequence>